<dbReference type="PANTHER" id="PTHR10285">
    <property type="entry name" value="URIDINE KINASE"/>
    <property type="match status" value="1"/>
</dbReference>
<dbReference type="InterPro" id="IPR027417">
    <property type="entry name" value="P-loop_NTPase"/>
</dbReference>
<accession>A0A446BES8</accession>
<sequence>MDEVLDRLVNTAWEKFTVQTPRDRRFLIGIGGIPGSGKTTLSKRLTAALNARYAAQFPDSPPVAVFVPMDGFHYTRAQLDAMPDPATAHARRGAEFTFDGERFHQLVRRLHAPLTAATPTIYAPSFDHAAKDPKEDDIAVEPTHRIVVLEGNYLLLSKPPWSTTYPLFSHTIFVSAPPELARARLAARHLAAGLAATPEEADRRAVENDLPNGAEILRLRVAAVDEVVESREDGGWVCG</sequence>
<dbReference type="AlphaFoldDB" id="A0A446BES8"/>
<dbReference type="Gene3D" id="3.40.50.300">
    <property type="entry name" value="P-loop containing nucleotide triphosphate hydrolases"/>
    <property type="match status" value="2"/>
</dbReference>
<organism evidence="1 2">
    <name type="scientific">Thermothielavioides terrestris</name>
    <dbReference type="NCBI Taxonomy" id="2587410"/>
    <lineage>
        <taxon>Eukaryota</taxon>
        <taxon>Fungi</taxon>
        <taxon>Dikarya</taxon>
        <taxon>Ascomycota</taxon>
        <taxon>Pezizomycotina</taxon>
        <taxon>Sordariomycetes</taxon>
        <taxon>Sordariomycetidae</taxon>
        <taxon>Sordariales</taxon>
        <taxon>Chaetomiaceae</taxon>
        <taxon>Thermothielavioides</taxon>
    </lineage>
</organism>
<gene>
    <name evidence="1" type="ORF">TT172_LOCUS3394</name>
</gene>
<evidence type="ECO:0000313" key="1">
    <source>
        <dbReference type="EMBL" id="SPQ20975.1"/>
    </source>
</evidence>
<evidence type="ECO:0000313" key="2">
    <source>
        <dbReference type="Proteomes" id="UP000289323"/>
    </source>
</evidence>
<name>A0A446BES8_9PEZI</name>
<protein>
    <submittedName>
        <fullName evidence="1">5ced2938-634a-4b67-aeb0-70220e4167b1</fullName>
    </submittedName>
</protein>
<dbReference type="EMBL" id="OUUZ01000008">
    <property type="protein sequence ID" value="SPQ20975.1"/>
    <property type="molecule type" value="Genomic_DNA"/>
</dbReference>
<proteinExistence type="predicted"/>
<reference evidence="1 2" key="1">
    <citation type="submission" date="2018-04" db="EMBL/GenBank/DDBJ databases">
        <authorList>
            <person name="Huttner S."/>
            <person name="Dainat J."/>
        </authorList>
    </citation>
    <scope>NUCLEOTIDE SEQUENCE [LARGE SCALE GENOMIC DNA]</scope>
</reference>
<dbReference type="SUPFAM" id="SSF52540">
    <property type="entry name" value="P-loop containing nucleoside triphosphate hydrolases"/>
    <property type="match status" value="1"/>
</dbReference>
<dbReference type="Proteomes" id="UP000289323">
    <property type="component" value="Unassembled WGS sequence"/>
</dbReference>